<organism evidence="3 4">
    <name type="scientific">Plasmodium malariae</name>
    <dbReference type="NCBI Taxonomy" id="5858"/>
    <lineage>
        <taxon>Eukaryota</taxon>
        <taxon>Sar</taxon>
        <taxon>Alveolata</taxon>
        <taxon>Apicomplexa</taxon>
        <taxon>Aconoidasida</taxon>
        <taxon>Haemosporida</taxon>
        <taxon>Plasmodiidae</taxon>
        <taxon>Plasmodium</taxon>
        <taxon>Plasmodium (Plasmodium)</taxon>
    </lineage>
</organism>
<keyword evidence="2" id="KW-0732">Signal</keyword>
<feature type="transmembrane region" description="Helical" evidence="1">
    <location>
        <begin position="159"/>
        <end position="183"/>
    </location>
</feature>
<keyword evidence="1" id="KW-1133">Transmembrane helix</keyword>
<evidence type="ECO:0000313" key="4">
    <source>
        <dbReference type="Proteomes" id="UP000219813"/>
    </source>
</evidence>
<dbReference type="GeneID" id="39871397"/>
<evidence type="ECO:0000313" key="3">
    <source>
        <dbReference type="EMBL" id="SCP03032.1"/>
    </source>
</evidence>
<gene>
    <name evidence="3" type="primary">PmUG01_13067700</name>
    <name evidence="3" type="ORF">PMUG01_13067700</name>
</gene>
<proteinExistence type="predicted"/>
<accession>A0A1D3TDW5</accession>
<evidence type="ECO:0008006" key="5">
    <source>
        <dbReference type="Google" id="ProtNLM"/>
    </source>
</evidence>
<feature type="signal peptide" evidence="2">
    <location>
        <begin position="1"/>
        <end position="25"/>
    </location>
</feature>
<keyword evidence="4" id="KW-1185">Reference proteome</keyword>
<feature type="chain" id="PRO_5008921414" description="Fam-h protein" evidence="2">
    <location>
        <begin position="26"/>
        <end position="252"/>
    </location>
</feature>
<dbReference type="RefSeq" id="XP_028864012.1">
    <property type="nucleotide sequence ID" value="XM_029007643.1"/>
</dbReference>
<dbReference type="AlphaFoldDB" id="A0A1D3TDW5"/>
<dbReference type="Proteomes" id="UP000219813">
    <property type="component" value="Chromosome 13"/>
</dbReference>
<dbReference type="InterPro" id="IPR022139">
    <property type="entry name" value="Fam-L/Fam-M-like_plasmodium"/>
</dbReference>
<dbReference type="EMBL" id="LT594634">
    <property type="protein sequence ID" value="SCP03032.1"/>
    <property type="molecule type" value="Genomic_DNA"/>
</dbReference>
<keyword evidence="1" id="KW-0472">Membrane</keyword>
<protein>
    <recommendedName>
        <fullName evidence="5">Fam-h protein</fullName>
    </recommendedName>
</protein>
<reference evidence="3 4" key="1">
    <citation type="submission" date="2016-06" db="EMBL/GenBank/DDBJ databases">
        <authorList>
            <consortium name="Pathogen Informatics"/>
        </authorList>
    </citation>
    <scope>NUCLEOTIDE SEQUENCE [LARGE SCALE GENOMIC DNA]</scope>
</reference>
<name>A0A1D3TDW5_PLAMA</name>
<dbReference type="KEGG" id="pmal:PMUG01_13067700"/>
<evidence type="ECO:0000256" key="1">
    <source>
        <dbReference type="SAM" id="Phobius"/>
    </source>
</evidence>
<evidence type="ECO:0000256" key="2">
    <source>
        <dbReference type="SAM" id="SignalP"/>
    </source>
</evidence>
<feature type="transmembrane region" description="Helical" evidence="1">
    <location>
        <begin position="203"/>
        <end position="221"/>
    </location>
</feature>
<dbReference type="Pfam" id="PF12420">
    <property type="entry name" value="DUF3671"/>
    <property type="match status" value="1"/>
</dbReference>
<keyword evidence="1" id="KW-0812">Transmembrane</keyword>
<sequence>MGQKRKLMFFTKINVFILLTWICHTDDKMGTINKHFHQKIYVYRILSKKKYGFFGQRNEKGDSNILSVETDMPTIEESDKLYKSKIINVTDKKNLTQSISSLKSEVKFQLNGENVLSVNTENDSLSREKSLDRICLKNKDKCVTNPNNENVKRKIYIKYIFLVILPVLLPLAEIILYICEFMLCSEHTDSSDIALCTISKINVGVMSSLTYIIIMLIIFICEKIIKSEKFMGLRTYTKKKKFTIPKVGFWIK</sequence>
<dbReference type="VEuPathDB" id="PlasmoDB:PmUG01_13067700"/>